<name>A0AB38F7F1_RHOWR</name>
<reference evidence="4 5" key="1">
    <citation type="submission" date="2018-06" db="EMBL/GenBank/DDBJ databases">
        <authorList>
            <consortium name="Pathogen Informatics"/>
            <person name="Doyle S."/>
        </authorList>
    </citation>
    <scope>NUCLEOTIDE SEQUENCE [LARGE SCALE GENOMIC DNA]</scope>
    <source>
        <strain evidence="4 5">NCTC13229</strain>
    </source>
</reference>
<feature type="transmembrane region" description="Helical" evidence="2">
    <location>
        <begin position="168"/>
        <end position="194"/>
    </location>
</feature>
<dbReference type="Proteomes" id="UP000251211">
    <property type="component" value="Unassembled WGS sequence"/>
</dbReference>
<gene>
    <name evidence="4" type="ORF">NCTC13229_00768</name>
</gene>
<dbReference type="Pfam" id="PF03466">
    <property type="entry name" value="LysR_substrate"/>
    <property type="match status" value="1"/>
</dbReference>
<feature type="region of interest" description="Disordered" evidence="1">
    <location>
        <begin position="128"/>
        <end position="150"/>
    </location>
</feature>
<accession>A0AB38F7F1</accession>
<evidence type="ECO:0000256" key="2">
    <source>
        <dbReference type="SAM" id="Phobius"/>
    </source>
</evidence>
<keyword evidence="2" id="KW-0472">Membrane</keyword>
<evidence type="ECO:0000256" key="1">
    <source>
        <dbReference type="SAM" id="MobiDB-lite"/>
    </source>
</evidence>
<evidence type="ECO:0000313" key="5">
    <source>
        <dbReference type="Proteomes" id="UP000251211"/>
    </source>
</evidence>
<evidence type="ECO:0000313" key="4">
    <source>
        <dbReference type="EMBL" id="SPZ35427.1"/>
    </source>
</evidence>
<dbReference type="AlphaFoldDB" id="A0AB38F7F1"/>
<dbReference type="SUPFAM" id="SSF53850">
    <property type="entry name" value="Periplasmic binding protein-like II"/>
    <property type="match status" value="1"/>
</dbReference>
<protein>
    <submittedName>
        <fullName evidence="4">LysR family transcriptional regulator</fullName>
    </submittedName>
</protein>
<dbReference type="EMBL" id="UAUI01000001">
    <property type="protein sequence ID" value="SPZ35427.1"/>
    <property type="molecule type" value="Genomic_DNA"/>
</dbReference>
<evidence type="ECO:0000259" key="3">
    <source>
        <dbReference type="Pfam" id="PF03466"/>
    </source>
</evidence>
<dbReference type="InterPro" id="IPR005119">
    <property type="entry name" value="LysR_subst-bd"/>
</dbReference>
<keyword evidence="2" id="KW-0812">Transmembrane</keyword>
<sequence length="215" mass="23544">MEIGRECSCALPTRKVYLAALRARERDLGFIESPDVPSDLRSLPVAHDRLVLVVSLHSNTAVKVAVGAGEYAAVLSELTVRQEPRDGRLIAVPPAGLDLTRSLHAIRRSGTRIRGSLGDFLTLAAHHPQARNRRRRRRGHRTGPGRDLRRRALRYGHRRTYRGDLLQLRGAIVLSLISALGIAAISLVGVTILMCGRAAGCAHPLRHSRPSPLPL</sequence>
<feature type="domain" description="LysR substrate-binding" evidence="3">
    <location>
        <begin position="54"/>
        <end position="125"/>
    </location>
</feature>
<keyword evidence="2" id="KW-1133">Transmembrane helix</keyword>
<proteinExistence type="predicted"/>
<comment type="caution">
    <text evidence="4">The sequence shown here is derived from an EMBL/GenBank/DDBJ whole genome shotgun (WGS) entry which is preliminary data.</text>
</comment>
<dbReference type="RefSeq" id="WP_322789932.1">
    <property type="nucleotide sequence ID" value="NZ_UAUI01000001.1"/>
</dbReference>
<organism evidence="4 5">
    <name type="scientific">Rhodococcus wratislaviensis</name>
    <name type="common">Tsukamurella wratislaviensis</name>
    <dbReference type="NCBI Taxonomy" id="44752"/>
    <lineage>
        <taxon>Bacteria</taxon>
        <taxon>Bacillati</taxon>
        <taxon>Actinomycetota</taxon>
        <taxon>Actinomycetes</taxon>
        <taxon>Mycobacteriales</taxon>
        <taxon>Nocardiaceae</taxon>
        <taxon>Rhodococcus</taxon>
    </lineage>
</organism>